<evidence type="ECO:0000313" key="3">
    <source>
        <dbReference type="EMBL" id="MBM2616379.1"/>
    </source>
</evidence>
<dbReference type="PANTHER" id="PTHR46268:SF6">
    <property type="entry name" value="UNIVERSAL STRESS PROTEIN UP12"/>
    <property type="match status" value="1"/>
</dbReference>
<dbReference type="PANTHER" id="PTHR46268">
    <property type="entry name" value="STRESS RESPONSE PROTEIN NHAX"/>
    <property type="match status" value="1"/>
</dbReference>
<evidence type="ECO:0000256" key="1">
    <source>
        <dbReference type="ARBA" id="ARBA00008791"/>
    </source>
</evidence>
<name>A0ABS2A966_9ACTN</name>
<dbReference type="CDD" id="cd00293">
    <property type="entry name" value="USP-like"/>
    <property type="match status" value="1"/>
</dbReference>
<dbReference type="SUPFAM" id="SSF52402">
    <property type="entry name" value="Adenine nucleotide alpha hydrolases-like"/>
    <property type="match status" value="2"/>
</dbReference>
<dbReference type="Pfam" id="PF00582">
    <property type="entry name" value="Usp"/>
    <property type="match status" value="1"/>
</dbReference>
<evidence type="ECO:0000259" key="2">
    <source>
        <dbReference type="Pfam" id="PF00582"/>
    </source>
</evidence>
<dbReference type="RefSeq" id="WP_203376276.1">
    <property type="nucleotide sequence ID" value="NZ_JAENHP010000003.1"/>
</dbReference>
<dbReference type="InterPro" id="IPR006016">
    <property type="entry name" value="UspA"/>
</dbReference>
<protein>
    <submittedName>
        <fullName evidence="3">Universal stress protein</fullName>
    </submittedName>
</protein>
<dbReference type="InterPro" id="IPR006015">
    <property type="entry name" value="Universal_stress_UspA"/>
</dbReference>
<comment type="similarity">
    <text evidence="1">Belongs to the universal stress protein A family.</text>
</comment>
<feature type="domain" description="UspA" evidence="2">
    <location>
        <begin position="11"/>
        <end position="141"/>
    </location>
</feature>
<evidence type="ECO:0000313" key="4">
    <source>
        <dbReference type="Proteomes" id="UP000632138"/>
    </source>
</evidence>
<dbReference type="PRINTS" id="PR01438">
    <property type="entry name" value="UNVRSLSTRESS"/>
</dbReference>
<reference evidence="3 4" key="1">
    <citation type="submission" date="2021-01" db="EMBL/GenBank/DDBJ databases">
        <title>Actinoplanes sp. nov. LDG1-06 isolated from lichen.</title>
        <authorList>
            <person name="Saeng-In P."/>
            <person name="Phongsopitanun W."/>
            <person name="Kanchanasin P."/>
            <person name="Yuki M."/>
            <person name="Kudo T."/>
            <person name="Ohkuma M."/>
            <person name="Tanasupawat S."/>
        </authorList>
    </citation>
    <scope>NUCLEOTIDE SEQUENCE [LARGE SCALE GENOMIC DNA]</scope>
    <source>
        <strain evidence="3 4">LDG1-06</strain>
    </source>
</reference>
<dbReference type="EMBL" id="JAENHP010000003">
    <property type="protein sequence ID" value="MBM2616379.1"/>
    <property type="molecule type" value="Genomic_DNA"/>
</dbReference>
<accession>A0ABS2A966</accession>
<organism evidence="3 4">
    <name type="scientific">Paractinoplanes ovalisporus</name>
    <dbReference type="NCBI Taxonomy" id="2810368"/>
    <lineage>
        <taxon>Bacteria</taxon>
        <taxon>Bacillati</taxon>
        <taxon>Actinomycetota</taxon>
        <taxon>Actinomycetes</taxon>
        <taxon>Micromonosporales</taxon>
        <taxon>Micromonosporaceae</taxon>
        <taxon>Paractinoplanes</taxon>
    </lineage>
</organism>
<comment type="caution">
    <text evidence="3">The sequence shown here is derived from an EMBL/GenBank/DDBJ whole genome shotgun (WGS) entry which is preliminary data.</text>
</comment>
<proteinExistence type="inferred from homology"/>
<dbReference type="Proteomes" id="UP000632138">
    <property type="component" value="Unassembled WGS sequence"/>
</dbReference>
<gene>
    <name evidence="3" type="ORF">JIG36_12505</name>
</gene>
<sequence>MDTDAGMYEDRPVVVGVDGSRAAPAVVDLAAAEATRRRSPLVIVHVWPGRYTGSFRGRGSIPARADAQRLLDLSEARVRRDQPWLEVRTQLLDGGPANLLAETSRHSRLLVVGHRDALKARTGWGPTTAYLAHHSACPVLVHRGRDPGPGPVVVATSARAGAGPTLEYAFALASGQAARLVALHMWTRPGAAEGVPPVVAAGAYSAESATAGQELDGALAEWIARYPRVRVERLLVNELDMPYTVEGAMRRGRVLVAGIGRSGSFAELLYESWRPAARQRAGCPVVLVPPGWHEPTVAADASAAGSG</sequence>
<dbReference type="InterPro" id="IPR014729">
    <property type="entry name" value="Rossmann-like_a/b/a_fold"/>
</dbReference>
<keyword evidence="4" id="KW-1185">Reference proteome</keyword>
<dbReference type="Gene3D" id="3.40.50.620">
    <property type="entry name" value="HUPs"/>
    <property type="match status" value="2"/>
</dbReference>